<evidence type="ECO:0000259" key="1">
    <source>
        <dbReference type="Pfam" id="PF22677"/>
    </source>
</evidence>
<dbReference type="Proteomes" id="UP001304088">
    <property type="component" value="Chromosome"/>
</dbReference>
<accession>A0AA96VEQ2</accession>
<dbReference type="SUPFAM" id="SSF54593">
    <property type="entry name" value="Glyoxalase/Bleomycin resistance protein/Dihydroxybiphenyl dioxygenase"/>
    <property type="match status" value="1"/>
</dbReference>
<dbReference type="Pfam" id="PF22677">
    <property type="entry name" value="Ble-like_N"/>
    <property type="match status" value="1"/>
</dbReference>
<name>A0AA96VEQ2_9STRE</name>
<organism evidence="2 3">
    <name type="scientific">Streptococcus suivaginalis</name>
    <dbReference type="NCBI Taxonomy" id="3028082"/>
    <lineage>
        <taxon>Bacteria</taxon>
        <taxon>Bacillati</taxon>
        <taxon>Bacillota</taxon>
        <taxon>Bacilli</taxon>
        <taxon>Lactobacillales</taxon>
        <taxon>Streptococcaceae</taxon>
        <taxon>Streptococcus</taxon>
    </lineage>
</organism>
<reference evidence="2 3" key="1">
    <citation type="submission" date="2023-02" db="EMBL/GenBank/DDBJ databases">
        <title>Streptococcus sp. Genome Sequencing and Assembly.</title>
        <authorList>
            <person name="Shore S.M."/>
            <person name="Nicholson T.L."/>
        </authorList>
    </citation>
    <scope>NUCLEOTIDE SEQUENCE [LARGE SCALE GENOMIC DNA]</scope>
    <source>
        <strain evidence="2 3">29896</strain>
    </source>
</reference>
<feature type="domain" description="Glyoxalase/Bleomycin resistance-like N-terminal" evidence="1">
    <location>
        <begin position="3"/>
        <end position="33"/>
    </location>
</feature>
<dbReference type="AlphaFoldDB" id="A0AA96VEQ2"/>
<dbReference type="Gene3D" id="3.10.180.10">
    <property type="entry name" value="2,3-Dihydroxybiphenyl 1,2-Dioxygenase, domain 1"/>
    <property type="match status" value="1"/>
</dbReference>
<evidence type="ECO:0000313" key="3">
    <source>
        <dbReference type="Proteomes" id="UP001304088"/>
    </source>
</evidence>
<dbReference type="EMBL" id="CP118733">
    <property type="protein sequence ID" value="WNY47503.1"/>
    <property type="molecule type" value="Genomic_DNA"/>
</dbReference>
<proteinExistence type="predicted"/>
<dbReference type="InterPro" id="IPR029068">
    <property type="entry name" value="Glyas_Bleomycin-R_OHBP_Dase"/>
</dbReference>
<evidence type="ECO:0000313" key="2">
    <source>
        <dbReference type="EMBL" id="WNY47503.1"/>
    </source>
</evidence>
<sequence>MKSFWMNLAVADLEKAGQFYEAVGFSVATFGDTKSATLPEGGNLILM</sequence>
<dbReference type="InterPro" id="IPR053863">
    <property type="entry name" value="Glyoxy/Ble-like_N"/>
</dbReference>
<gene>
    <name evidence="2" type="ORF">PXH68_01965</name>
</gene>
<dbReference type="RefSeq" id="WP_248027133.1">
    <property type="nucleotide sequence ID" value="NZ_CP118733.1"/>
</dbReference>
<dbReference type="KEGG" id="ssuv:PXH68_01965"/>
<keyword evidence="3" id="KW-1185">Reference proteome</keyword>
<protein>
    <recommendedName>
        <fullName evidence="1">Glyoxalase/Bleomycin resistance-like N-terminal domain-containing protein</fullName>
    </recommendedName>
</protein>